<evidence type="ECO:0000313" key="9">
    <source>
        <dbReference type="Proteomes" id="UP000886803"/>
    </source>
</evidence>
<dbReference type="AlphaFoldDB" id="A0A9D2M9G1"/>
<comment type="catalytic activity">
    <reaction evidence="4 5">
        <text>an acyl phosphate + H2O = a carboxylate + phosphate + H(+)</text>
        <dbReference type="Rhea" id="RHEA:14965"/>
        <dbReference type="ChEBI" id="CHEBI:15377"/>
        <dbReference type="ChEBI" id="CHEBI:15378"/>
        <dbReference type="ChEBI" id="CHEBI:29067"/>
        <dbReference type="ChEBI" id="CHEBI:43474"/>
        <dbReference type="ChEBI" id="CHEBI:59918"/>
        <dbReference type="EC" id="3.6.1.7"/>
    </reaction>
</comment>
<dbReference type="InterPro" id="IPR020456">
    <property type="entry name" value="Acylphosphatase"/>
</dbReference>
<comment type="caution">
    <text evidence="8">The sequence shown here is derived from an EMBL/GenBank/DDBJ whole genome shotgun (WGS) entry which is preliminary data.</text>
</comment>
<evidence type="ECO:0000256" key="3">
    <source>
        <dbReference type="ARBA" id="ARBA00015991"/>
    </source>
</evidence>
<dbReference type="SUPFAM" id="SSF54975">
    <property type="entry name" value="Acylphosphatase/BLUF domain-like"/>
    <property type="match status" value="1"/>
</dbReference>
<gene>
    <name evidence="8" type="ORF">H9945_11510</name>
</gene>
<evidence type="ECO:0000256" key="2">
    <source>
        <dbReference type="ARBA" id="ARBA00012150"/>
    </source>
</evidence>
<reference evidence="8" key="1">
    <citation type="journal article" date="2021" name="PeerJ">
        <title>Extensive microbial diversity within the chicken gut microbiome revealed by metagenomics and culture.</title>
        <authorList>
            <person name="Gilroy R."/>
            <person name="Ravi A."/>
            <person name="Getino M."/>
            <person name="Pursley I."/>
            <person name="Horton D.L."/>
            <person name="Alikhan N.F."/>
            <person name="Baker D."/>
            <person name="Gharbi K."/>
            <person name="Hall N."/>
            <person name="Watson M."/>
            <person name="Adriaenssens E.M."/>
            <person name="Foster-Nyarko E."/>
            <person name="Jarju S."/>
            <person name="Secka A."/>
            <person name="Antonio M."/>
            <person name="Oren A."/>
            <person name="Chaudhuri R.R."/>
            <person name="La Ragione R."/>
            <person name="Hildebrand F."/>
            <person name="Pallen M.J."/>
        </authorList>
    </citation>
    <scope>NUCLEOTIDE SEQUENCE</scope>
    <source>
        <strain evidence="8">ChiBcec8-13705</strain>
    </source>
</reference>
<comment type="similarity">
    <text evidence="1 6">Belongs to the acylphosphatase family.</text>
</comment>
<evidence type="ECO:0000256" key="4">
    <source>
        <dbReference type="ARBA" id="ARBA00047645"/>
    </source>
</evidence>
<feature type="domain" description="Acylphosphatase-like" evidence="7">
    <location>
        <begin position="6"/>
        <end position="93"/>
    </location>
</feature>
<evidence type="ECO:0000256" key="5">
    <source>
        <dbReference type="PROSITE-ProRule" id="PRU00520"/>
    </source>
</evidence>
<dbReference type="Gene3D" id="3.30.70.100">
    <property type="match status" value="1"/>
</dbReference>
<feature type="active site" evidence="5">
    <location>
        <position position="39"/>
    </location>
</feature>
<evidence type="ECO:0000259" key="7">
    <source>
        <dbReference type="PROSITE" id="PS51160"/>
    </source>
</evidence>
<name>A0A9D2M9G1_9FIRM</name>
<reference evidence="8" key="2">
    <citation type="submission" date="2021-04" db="EMBL/GenBank/DDBJ databases">
        <authorList>
            <person name="Gilroy R."/>
        </authorList>
    </citation>
    <scope>NUCLEOTIDE SEQUENCE</scope>
    <source>
        <strain evidence="8">ChiBcec8-13705</strain>
    </source>
</reference>
<evidence type="ECO:0000256" key="6">
    <source>
        <dbReference type="RuleBase" id="RU004168"/>
    </source>
</evidence>
<sequence>MKPAERRRWRFTGRVQGVGFRYRAQYAAQALGLTGWVENNDDGSVSLEAQGPPEALDKLVPTLTATSRWILIDGMTCRTIPTVEEERRFRVRGY</sequence>
<accession>A0A9D2M9G1</accession>
<keyword evidence="5" id="KW-0378">Hydrolase</keyword>
<evidence type="ECO:0000256" key="1">
    <source>
        <dbReference type="ARBA" id="ARBA00005614"/>
    </source>
</evidence>
<feature type="active site" evidence="5">
    <location>
        <position position="21"/>
    </location>
</feature>
<proteinExistence type="inferred from homology"/>
<dbReference type="Proteomes" id="UP000886803">
    <property type="component" value="Unassembled WGS sequence"/>
</dbReference>
<dbReference type="Pfam" id="PF00708">
    <property type="entry name" value="Acylphosphatase"/>
    <property type="match status" value="1"/>
</dbReference>
<dbReference type="InterPro" id="IPR001792">
    <property type="entry name" value="Acylphosphatase-like_dom"/>
</dbReference>
<dbReference type="EMBL" id="DWYG01000190">
    <property type="protein sequence ID" value="HJB43111.1"/>
    <property type="molecule type" value="Genomic_DNA"/>
</dbReference>
<dbReference type="EC" id="3.6.1.7" evidence="2 5"/>
<dbReference type="PRINTS" id="PR00112">
    <property type="entry name" value="ACYLPHPHTASE"/>
</dbReference>
<organism evidence="8 9">
    <name type="scientific">Candidatus Gemmiger avicola</name>
    <dbReference type="NCBI Taxonomy" id="2838605"/>
    <lineage>
        <taxon>Bacteria</taxon>
        <taxon>Bacillati</taxon>
        <taxon>Bacillota</taxon>
        <taxon>Clostridia</taxon>
        <taxon>Eubacteriales</taxon>
        <taxon>Gemmiger</taxon>
    </lineage>
</organism>
<dbReference type="PROSITE" id="PS51160">
    <property type="entry name" value="ACYLPHOSPHATASE_3"/>
    <property type="match status" value="1"/>
</dbReference>
<evidence type="ECO:0000313" key="8">
    <source>
        <dbReference type="EMBL" id="HJB43111.1"/>
    </source>
</evidence>
<dbReference type="PANTHER" id="PTHR47268:SF4">
    <property type="entry name" value="ACYLPHOSPHATASE"/>
    <property type="match status" value="1"/>
</dbReference>
<dbReference type="PANTHER" id="PTHR47268">
    <property type="entry name" value="ACYLPHOSPHATASE"/>
    <property type="match status" value="1"/>
</dbReference>
<dbReference type="GO" id="GO:0003998">
    <property type="term" value="F:acylphosphatase activity"/>
    <property type="evidence" value="ECO:0007669"/>
    <property type="project" value="UniProtKB-EC"/>
</dbReference>
<protein>
    <recommendedName>
        <fullName evidence="3 5">acylphosphatase</fullName>
        <ecNumber evidence="2 5">3.6.1.7</ecNumber>
    </recommendedName>
</protein>
<dbReference type="InterPro" id="IPR036046">
    <property type="entry name" value="Acylphosphatase-like_dom_sf"/>
</dbReference>